<dbReference type="GeneID" id="17290842"/>
<dbReference type="InterPro" id="IPR001478">
    <property type="entry name" value="PDZ"/>
</dbReference>
<organism evidence="2">
    <name type="scientific">Guillardia theta (strain CCMP2712)</name>
    <name type="common">Cryptophyte</name>
    <dbReference type="NCBI Taxonomy" id="905079"/>
    <lineage>
        <taxon>Eukaryota</taxon>
        <taxon>Cryptophyceae</taxon>
        <taxon>Pyrenomonadales</taxon>
        <taxon>Geminigeraceae</taxon>
        <taxon>Guillardia</taxon>
    </lineage>
</organism>
<protein>
    <recommendedName>
        <fullName evidence="1">PDZ domain-containing protein</fullName>
    </recommendedName>
</protein>
<reference evidence="4" key="2">
    <citation type="submission" date="2012-11" db="EMBL/GenBank/DDBJ databases">
        <authorList>
            <person name="Kuo A."/>
            <person name="Curtis B.A."/>
            <person name="Tanifuji G."/>
            <person name="Burki F."/>
            <person name="Gruber A."/>
            <person name="Irimia M."/>
            <person name="Maruyama S."/>
            <person name="Arias M.C."/>
            <person name="Ball S.G."/>
            <person name="Gile G.H."/>
            <person name="Hirakawa Y."/>
            <person name="Hopkins J.F."/>
            <person name="Rensing S.A."/>
            <person name="Schmutz J."/>
            <person name="Symeonidi A."/>
            <person name="Elias M."/>
            <person name="Eveleigh R.J."/>
            <person name="Herman E.K."/>
            <person name="Klute M.J."/>
            <person name="Nakayama T."/>
            <person name="Obornik M."/>
            <person name="Reyes-Prieto A."/>
            <person name="Armbrust E.V."/>
            <person name="Aves S.J."/>
            <person name="Beiko R.G."/>
            <person name="Coutinho P."/>
            <person name="Dacks J.B."/>
            <person name="Durnford D.G."/>
            <person name="Fast N.M."/>
            <person name="Green B.R."/>
            <person name="Grisdale C."/>
            <person name="Hempe F."/>
            <person name="Henrissat B."/>
            <person name="Hoppner M.P."/>
            <person name="Ishida K.-I."/>
            <person name="Kim E."/>
            <person name="Koreny L."/>
            <person name="Kroth P.G."/>
            <person name="Liu Y."/>
            <person name="Malik S.-B."/>
            <person name="Maier U.G."/>
            <person name="McRose D."/>
            <person name="Mock T."/>
            <person name="Neilson J.A."/>
            <person name="Onodera N.T."/>
            <person name="Poole A.M."/>
            <person name="Pritham E.J."/>
            <person name="Richards T.A."/>
            <person name="Rocap G."/>
            <person name="Roy S.W."/>
            <person name="Sarai C."/>
            <person name="Schaack S."/>
            <person name="Shirato S."/>
            <person name="Slamovits C.H."/>
            <person name="Spencer D.F."/>
            <person name="Suzuki S."/>
            <person name="Worden A.Z."/>
            <person name="Zauner S."/>
            <person name="Barry K."/>
            <person name="Bell C."/>
            <person name="Bharti A.K."/>
            <person name="Crow J.A."/>
            <person name="Grimwood J."/>
            <person name="Kramer R."/>
            <person name="Lindquist E."/>
            <person name="Lucas S."/>
            <person name="Salamov A."/>
            <person name="McFadden G.I."/>
            <person name="Lane C.E."/>
            <person name="Keeling P.J."/>
            <person name="Gray M.W."/>
            <person name="Grigoriev I.V."/>
            <person name="Archibald J.M."/>
        </authorList>
    </citation>
    <scope>NUCLEOTIDE SEQUENCE</scope>
    <source>
        <strain evidence="4">CCMP2712</strain>
    </source>
</reference>
<sequence>MLREWLEGWRREANHVFQLCNCEKDLDQPPISRASRTLGPGFVEVTAYTPLYERAGERQETRIPLLDGRSANEAKRMRGAQLLASGGRTVSSDPKGVMYEPNTLQPVFGSVPDLNPSEYHYRKDAREYLDRLHDDIVFEEDSTALSTLGLILLGRFIYFVIPGGPADVTMSDGSRLACKDEILFVNDEHATEDNIGRLLKGSDQPGTSVQVAVKKATWFGEEILERVIVVREDYPKIEVD</sequence>
<evidence type="ECO:0000259" key="1">
    <source>
        <dbReference type="PROSITE" id="PS50106"/>
    </source>
</evidence>
<accession>L1IE45</accession>
<evidence type="ECO:0000313" key="3">
    <source>
        <dbReference type="EnsemblProtists" id="EKX34100"/>
    </source>
</evidence>
<dbReference type="PROSITE" id="PS50106">
    <property type="entry name" value="PDZ"/>
    <property type="match status" value="1"/>
</dbReference>
<dbReference type="RefSeq" id="XP_005821080.1">
    <property type="nucleotide sequence ID" value="XM_005821023.1"/>
</dbReference>
<gene>
    <name evidence="2" type="ORF">GUITHDRAFT_119708</name>
</gene>
<proteinExistence type="predicted"/>
<keyword evidence="4" id="KW-1185">Reference proteome</keyword>
<dbReference type="HOGENOM" id="CLU_1158244_0_0_1"/>
<evidence type="ECO:0000313" key="4">
    <source>
        <dbReference type="Proteomes" id="UP000011087"/>
    </source>
</evidence>
<feature type="domain" description="PDZ" evidence="1">
    <location>
        <begin position="135"/>
        <end position="202"/>
    </location>
</feature>
<dbReference type="KEGG" id="gtt:GUITHDRAFT_119708"/>
<dbReference type="PaxDb" id="55529-EKX34100"/>
<evidence type="ECO:0000313" key="2">
    <source>
        <dbReference type="EMBL" id="EKX34100.1"/>
    </source>
</evidence>
<name>L1IE45_GUITC</name>
<dbReference type="AlphaFoldDB" id="L1IE45"/>
<reference evidence="3" key="3">
    <citation type="submission" date="2016-03" db="UniProtKB">
        <authorList>
            <consortium name="EnsemblProtists"/>
        </authorList>
    </citation>
    <scope>IDENTIFICATION</scope>
</reference>
<dbReference type="Proteomes" id="UP000011087">
    <property type="component" value="Unassembled WGS sequence"/>
</dbReference>
<dbReference type="EMBL" id="JH993119">
    <property type="protein sequence ID" value="EKX34100.1"/>
    <property type="molecule type" value="Genomic_DNA"/>
</dbReference>
<dbReference type="EnsemblProtists" id="EKX34100">
    <property type="protein sequence ID" value="EKX34100"/>
    <property type="gene ID" value="GUITHDRAFT_119708"/>
</dbReference>
<reference evidence="2 4" key="1">
    <citation type="journal article" date="2012" name="Nature">
        <title>Algal genomes reveal evolutionary mosaicism and the fate of nucleomorphs.</title>
        <authorList>
            <consortium name="DOE Joint Genome Institute"/>
            <person name="Curtis B.A."/>
            <person name="Tanifuji G."/>
            <person name="Burki F."/>
            <person name="Gruber A."/>
            <person name="Irimia M."/>
            <person name="Maruyama S."/>
            <person name="Arias M.C."/>
            <person name="Ball S.G."/>
            <person name="Gile G.H."/>
            <person name="Hirakawa Y."/>
            <person name="Hopkins J.F."/>
            <person name="Kuo A."/>
            <person name="Rensing S.A."/>
            <person name="Schmutz J."/>
            <person name="Symeonidi A."/>
            <person name="Elias M."/>
            <person name="Eveleigh R.J."/>
            <person name="Herman E.K."/>
            <person name="Klute M.J."/>
            <person name="Nakayama T."/>
            <person name="Obornik M."/>
            <person name="Reyes-Prieto A."/>
            <person name="Armbrust E.V."/>
            <person name="Aves S.J."/>
            <person name="Beiko R.G."/>
            <person name="Coutinho P."/>
            <person name="Dacks J.B."/>
            <person name="Durnford D.G."/>
            <person name="Fast N.M."/>
            <person name="Green B.R."/>
            <person name="Grisdale C.J."/>
            <person name="Hempel F."/>
            <person name="Henrissat B."/>
            <person name="Hoppner M.P."/>
            <person name="Ishida K."/>
            <person name="Kim E."/>
            <person name="Koreny L."/>
            <person name="Kroth P.G."/>
            <person name="Liu Y."/>
            <person name="Malik S.B."/>
            <person name="Maier U.G."/>
            <person name="McRose D."/>
            <person name="Mock T."/>
            <person name="Neilson J.A."/>
            <person name="Onodera N.T."/>
            <person name="Poole A.M."/>
            <person name="Pritham E.J."/>
            <person name="Richards T.A."/>
            <person name="Rocap G."/>
            <person name="Roy S.W."/>
            <person name="Sarai C."/>
            <person name="Schaack S."/>
            <person name="Shirato S."/>
            <person name="Slamovits C.H."/>
            <person name="Spencer D.F."/>
            <person name="Suzuki S."/>
            <person name="Worden A.Z."/>
            <person name="Zauner S."/>
            <person name="Barry K."/>
            <person name="Bell C."/>
            <person name="Bharti A.K."/>
            <person name="Crow J.A."/>
            <person name="Grimwood J."/>
            <person name="Kramer R."/>
            <person name="Lindquist E."/>
            <person name="Lucas S."/>
            <person name="Salamov A."/>
            <person name="McFadden G.I."/>
            <person name="Lane C.E."/>
            <person name="Keeling P.J."/>
            <person name="Gray M.W."/>
            <person name="Grigoriev I.V."/>
            <person name="Archibald J.M."/>
        </authorList>
    </citation>
    <scope>NUCLEOTIDE SEQUENCE</scope>
    <source>
        <strain evidence="2 4">CCMP2712</strain>
    </source>
</reference>